<dbReference type="InterPro" id="IPR003594">
    <property type="entry name" value="HATPase_dom"/>
</dbReference>
<dbReference type="SMART" id="SM00387">
    <property type="entry name" value="HATPase_c"/>
    <property type="match status" value="1"/>
</dbReference>
<dbReference type="InterPro" id="IPR004358">
    <property type="entry name" value="Sig_transdc_His_kin-like_C"/>
</dbReference>
<dbReference type="CDD" id="cd16917">
    <property type="entry name" value="HATPase_UhpB-NarQ-NarX-like"/>
    <property type="match status" value="1"/>
</dbReference>
<dbReference type="GO" id="GO:0000160">
    <property type="term" value="P:phosphorelay signal transduction system"/>
    <property type="evidence" value="ECO:0007669"/>
    <property type="project" value="UniProtKB-KW"/>
</dbReference>
<evidence type="ECO:0000256" key="3">
    <source>
        <dbReference type="ARBA" id="ARBA00022679"/>
    </source>
</evidence>
<evidence type="ECO:0000256" key="1">
    <source>
        <dbReference type="ARBA" id="ARBA00000085"/>
    </source>
</evidence>
<dbReference type="EC" id="2.7.13.3" evidence="2"/>
<dbReference type="GO" id="GO:0004673">
    <property type="term" value="F:protein histidine kinase activity"/>
    <property type="evidence" value="ECO:0007669"/>
    <property type="project" value="UniProtKB-EC"/>
</dbReference>
<dbReference type="RefSeq" id="WP_179759990.1">
    <property type="nucleotide sequence ID" value="NZ_BAAAJZ010000011.1"/>
</dbReference>
<evidence type="ECO:0000256" key="2">
    <source>
        <dbReference type="ARBA" id="ARBA00012438"/>
    </source>
</evidence>
<evidence type="ECO:0000256" key="5">
    <source>
        <dbReference type="ARBA" id="ARBA00023012"/>
    </source>
</evidence>
<dbReference type="PROSITE" id="PS50109">
    <property type="entry name" value="HIS_KIN"/>
    <property type="match status" value="1"/>
</dbReference>
<evidence type="ECO:0000313" key="8">
    <source>
        <dbReference type="EMBL" id="NYG00077.1"/>
    </source>
</evidence>
<dbReference type="InterPro" id="IPR036890">
    <property type="entry name" value="HATPase_C_sf"/>
</dbReference>
<keyword evidence="6" id="KW-1133">Transmembrane helix</keyword>
<keyword evidence="6" id="KW-0812">Transmembrane</keyword>
<dbReference type="GeneID" id="98055588"/>
<dbReference type="InterPro" id="IPR050482">
    <property type="entry name" value="Sensor_HK_TwoCompSys"/>
</dbReference>
<sequence length="435" mass="45164">MSAPGTAGPDVVAGPDRRLLARTLARHAVVTAAAVALVCALVAAGVWWLAHAEAERRAEEVSRRVATAVVVGLADRDLATAGPDGRERLLADLAPFRATGMVSRVKVWLVEGPTARLVFSDEARIEGLTRRFDPVLAARLDGGAAVVLPVPDDGEHRYERGGGLREVFLGFTDGAGRPARLEVYVPVDVDGATAHAVGLLLPPAVAGMLLVAAAVLPLSVALARRRERERTERRDAALYGLAAGELARRDLARRLHDDVLPTLAGAGLMLDLAPSRPELLDRARATVGDGVVRIRSVLDALHPADVDAAGLPAALAALAAGGDPPAAVVTTGDPAGTLDDRGAVLLHRVASELLRNARAHARARTVEVGLHVAAARARLTVTDDGTGFDPGRGPAPGHIGLLLVRRAVADAGGTLEVRSAPDRGSTVTVVLPRRG</sequence>
<proteinExistence type="predicted"/>
<dbReference type="AlphaFoldDB" id="A0A852VUL4"/>
<evidence type="ECO:0000256" key="6">
    <source>
        <dbReference type="SAM" id="Phobius"/>
    </source>
</evidence>
<reference evidence="8 9" key="1">
    <citation type="submission" date="2020-07" db="EMBL/GenBank/DDBJ databases">
        <title>Sequencing the genomes of 1000 actinobacteria strains.</title>
        <authorList>
            <person name="Klenk H.-P."/>
        </authorList>
    </citation>
    <scope>NUCLEOTIDE SEQUENCE [LARGE SCALE GENOMIC DNA]</scope>
    <source>
        <strain evidence="8 9">DSM 44749</strain>
    </source>
</reference>
<protein>
    <recommendedName>
        <fullName evidence="2">histidine kinase</fullName>
        <ecNumber evidence="2">2.7.13.3</ecNumber>
    </recommendedName>
</protein>
<dbReference type="Gene3D" id="3.30.565.10">
    <property type="entry name" value="Histidine kinase-like ATPase, C-terminal domain"/>
    <property type="match status" value="1"/>
</dbReference>
<feature type="transmembrane region" description="Helical" evidence="6">
    <location>
        <begin position="27"/>
        <end position="50"/>
    </location>
</feature>
<keyword evidence="9" id="KW-1185">Reference proteome</keyword>
<evidence type="ECO:0000256" key="4">
    <source>
        <dbReference type="ARBA" id="ARBA00022777"/>
    </source>
</evidence>
<evidence type="ECO:0000259" key="7">
    <source>
        <dbReference type="PROSITE" id="PS50109"/>
    </source>
</evidence>
<evidence type="ECO:0000313" key="9">
    <source>
        <dbReference type="Proteomes" id="UP000549695"/>
    </source>
</evidence>
<keyword evidence="3" id="KW-0808">Transferase</keyword>
<keyword evidence="4 8" id="KW-0418">Kinase</keyword>
<dbReference type="InterPro" id="IPR005467">
    <property type="entry name" value="His_kinase_dom"/>
</dbReference>
<dbReference type="PANTHER" id="PTHR24421">
    <property type="entry name" value="NITRATE/NITRITE SENSOR PROTEIN NARX-RELATED"/>
    <property type="match status" value="1"/>
</dbReference>
<keyword evidence="6" id="KW-0472">Membrane</keyword>
<gene>
    <name evidence="8" type="ORF">HDA37_000362</name>
</gene>
<organism evidence="8 9">
    <name type="scientific">Pseudonocardia alni</name>
    <name type="common">Amycolata alni</name>
    <dbReference type="NCBI Taxonomy" id="33907"/>
    <lineage>
        <taxon>Bacteria</taxon>
        <taxon>Bacillati</taxon>
        <taxon>Actinomycetota</taxon>
        <taxon>Actinomycetes</taxon>
        <taxon>Pseudonocardiales</taxon>
        <taxon>Pseudonocardiaceae</taxon>
        <taxon>Pseudonocardia</taxon>
    </lineage>
</organism>
<feature type="domain" description="Histidine kinase" evidence="7">
    <location>
        <begin position="346"/>
        <end position="435"/>
    </location>
</feature>
<comment type="catalytic activity">
    <reaction evidence="1">
        <text>ATP + protein L-histidine = ADP + protein N-phospho-L-histidine.</text>
        <dbReference type="EC" id="2.7.13.3"/>
    </reaction>
</comment>
<dbReference type="PRINTS" id="PR00344">
    <property type="entry name" value="BCTRLSENSOR"/>
</dbReference>
<name>A0A852VUL4_PSEA5</name>
<dbReference type="Proteomes" id="UP000549695">
    <property type="component" value="Unassembled WGS sequence"/>
</dbReference>
<dbReference type="EMBL" id="JACCCZ010000001">
    <property type="protein sequence ID" value="NYG00077.1"/>
    <property type="molecule type" value="Genomic_DNA"/>
</dbReference>
<keyword evidence="5" id="KW-0902">Two-component regulatory system</keyword>
<comment type="caution">
    <text evidence="8">The sequence shown here is derived from an EMBL/GenBank/DDBJ whole genome shotgun (WGS) entry which is preliminary data.</text>
</comment>
<dbReference type="Pfam" id="PF02518">
    <property type="entry name" value="HATPase_c"/>
    <property type="match status" value="1"/>
</dbReference>
<dbReference type="SUPFAM" id="SSF55874">
    <property type="entry name" value="ATPase domain of HSP90 chaperone/DNA topoisomerase II/histidine kinase"/>
    <property type="match status" value="1"/>
</dbReference>
<accession>A0A852VUL4</accession>
<feature type="transmembrane region" description="Helical" evidence="6">
    <location>
        <begin position="204"/>
        <end position="223"/>
    </location>
</feature>